<name>A0A8T2PXU6_9TELE</name>
<gene>
    <name evidence="1" type="ORF">JZ751_000942</name>
</gene>
<sequence>MHGEAQIFGRCNRCSCSWFPAGVVVFRTNFRIQHITEILAGLHGGLNEPVEVVLVQAGVHLQEGDLTTPGEQGERQGGAPTALLGMAQICQGRVLHKARRTRTDIVPHRDARIYHGQGGSVHACTVVPAI</sequence>
<protein>
    <submittedName>
        <fullName evidence="1">Uncharacterized protein</fullName>
    </submittedName>
</protein>
<organism evidence="1 2">
    <name type="scientific">Albula glossodonta</name>
    <name type="common">roundjaw bonefish</name>
    <dbReference type="NCBI Taxonomy" id="121402"/>
    <lineage>
        <taxon>Eukaryota</taxon>
        <taxon>Metazoa</taxon>
        <taxon>Chordata</taxon>
        <taxon>Craniata</taxon>
        <taxon>Vertebrata</taxon>
        <taxon>Euteleostomi</taxon>
        <taxon>Actinopterygii</taxon>
        <taxon>Neopterygii</taxon>
        <taxon>Teleostei</taxon>
        <taxon>Albuliformes</taxon>
        <taxon>Albulidae</taxon>
        <taxon>Albula</taxon>
    </lineage>
</organism>
<dbReference type="EMBL" id="JAFBMS010000001">
    <property type="protein sequence ID" value="KAG9356098.1"/>
    <property type="molecule type" value="Genomic_DNA"/>
</dbReference>
<dbReference type="AlphaFoldDB" id="A0A8T2PXU6"/>
<accession>A0A8T2PXU6</accession>
<proteinExistence type="predicted"/>
<keyword evidence="2" id="KW-1185">Reference proteome</keyword>
<evidence type="ECO:0000313" key="1">
    <source>
        <dbReference type="EMBL" id="KAG9356098.1"/>
    </source>
</evidence>
<comment type="caution">
    <text evidence="1">The sequence shown here is derived from an EMBL/GenBank/DDBJ whole genome shotgun (WGS) entry which is preliminary data.</text>
</comment>
<reference evidence="1" key="1">
    <citation type="thesis" date="2021" institute="BYU ScholarsArchive" country="Provo, UT, USA">
        <title>Applications of and Algorithms for Genome Assembly and Genomic Analyses with an Emphasis on Marine Teleosts.</title>
        <authorList>
            <person name="Pickett B.D."/>
        </authorList>
    </citation>
    <scope>NUCLEOTIDE SEQUENCE</scope>
    <source>
        <strain evidence="1">HI-2016</strain>
    </source>
</reference>
<dbReference type="Proteomes" id="UP000824540">
    <property type="component" value="Unassembled WGS sequence"/>
</dbReference>
<evidence type="ECO:0000313" key="2">
    <source>
        <dbReference type="Proteomes" id="UP000824540"/>
    </source>
</evidence>